<keyword evidence="3" id="KW-1185">Reference proteome</keyword>
<feature type="domain" description="HTH marR-type" evidence="1">
    <location>
        <begin position="19"/>
        <end position="156"/>
    </location>
</feature>
<evidence type="ECO:0000313" key="3">
    <source>
        <dbReference type="Proteomes" id="UP000631791"/>
    </source>
</evidence>
<dbReference type="EMBL" id="JADOTY010000001">
    <property type="protein sequence ID" value="MBG6104717.1"/>
    <property type="molecule type" value="Genomic_DNA"/>
</dbReference>
<dbReference type="InterPro" id="IPR036388">
    <property type="entry name" value="WH-like_DNA-bd_sf"/>
</dbReference>
<dbReference type="InterPro" id="IPR039422">
    <property type="entry name" value="MarR/SlyA-like"/>
</dbReference>
<proteinExistence type="predicted"/>
<evidence type="ECO:0000259" key="1">
    <source>
        <dbReference type="PROSITE" id="PS50995"/>
    </source>
</evidence>
<protein>
    <submittedName>
        <fullName evidence="2">DNA-binding MarR family transcriptional regulator</fullName>
    </submittedName>
</protein>
<accession>A0ABS0K7X0</accession>
<dbReference type="PANTHER" id="PTHR33164:SF94">
    <property type="entry name" value="TRANSCRIPTIONAL REGULATORY PROTEIN-RELATED"/>
    <property type="match status" value="1"/>
</dbReference>
<dbReference type="Proteomes" id="UP000631791">
    <property type="component" value="Unassembled WGS sequence"/>
</dbReference>
<dbReference type="InterPro" id="IPR000835">
    <property type="entry name" value="HTH_MarR-typ"/>
</dbReference>
<reference evidence="2 3" key="1">
    <citation type="submission" date="2020-11" db="EMBL/GenBank/DDBJ databases">
        <title>Sequencing the genomes of 1000 actinobacteria strains.</title>
        <authorList>
            <person name="Klenk H.-P."/>
        </authorList>
    </citation>
    <scope>NUCLEOTIDE SEQUENCE [LARGE SCALE GENOMIC DNA]</scope>
    <source>
        <strain evidence="2 3">DSM 101695</strain>
    </source>
</reference>
<organism evidence="2 3">
    <name type="scientific">Micromonospora vinacea</name>
    <dbReference type="NCBI Taxonomy" id="709878"/>
    <lineage>
        <taxon>Bacteria</taxon>
        <taxon>Bacillati</taxon>
        <taxon>Actinomycetota</taxon>
        <taxon>Actinomycetes</taxon>
        <taxon>Micromonosporales</taxon>
        <taxon>Micromonosporaceae</taxon>
        <taxon>Micromonospora</taxon>
    </lineage>
</organism>
<gene>
    <name evidence="2" type="ORF">IW249_005131</name>
</gene>
<dbReference type="InterPro" id="IPR036390">
    <property type="entry name" value="WH_DNA-bd_sf"/>
</dbReference>
<sequence>MEANIPATASFSGAGSVTLAQVFSDLVRCETRLYNTVNETLRRKHGIVASQFEFLIYLRDHPGSRVADLAEFFAIGVGATSKGVGRLEARAWVRRVPNPADGRSLLLELTPQGAELVSAAEGTFQEHLATHIGRSIAPAQVVELGQTLALLRATLEHGAVGTPVG</sequence>
<name>A0ABS0K7X0_9ACTN</name>
<dbReference type="SUPFAM" id="SSF46785">
    <property type="entry name" value="Winged helix' DNA-binding domain"/>
    <property type="match status" value="1"/>
</dbReference>
<dbReference type="Pfam" id="PF12802">
    <property type="entry name" value="MarR_2"/>
    <property type="match status" value="1"/>
</dbReference>
<comment type="caution">
    <text evidence="2">The sequence shown here is derived from an EMBL/GenBank/DDBJ whole genome shotgun (WGS) entry which is preliminary data.</text>
</comment>
<evidence type="ECO:0000313" key="2">
    <source>
        <dbReference type="EMBL" id="MBG6104717.1"/>
    </source>
</evidence>
<dbReference type="RefSeq" id="WP_196923116.1">
    <property type="nucleotide sequence ID" value="NZ_JADOTY010000001.1"/>
</dbReference>
<dbReference type="PROSITE" id="PS50995">
    <property type="entry name" value="HTH_MARR_2"/>
    <property type="match status" value="1"/>
</dbReference>
<dbReference type="PANTHER" id="PTHR33164">
    <property type="entry name" value="TRANSCRIPTIONAL REGULATOR, MARR FAMILY"/>
    <property type="match status" value="1"/>
</dbReference>
<dbReference type="Gene3D" id="1.10.10.10">
    <property type="entry name" value="Winged helix-like DNA-binding domain superfamily/Winged helix DNA-binding domain"/>
    <property type="match status" value="1"/>
</dbReference>
<dbReference type="GO" id="GO:0003677">
    <property type="term" value="F:DNA binding"/>
    <property type="evidence" value="ECO:0007669"/>
    <property type="project" value="UniProtKB-KW"/>
</dbReference>
<keyword evidence="2" id="KW-0238">DNA-binding</keyword>
<dbReference type="SMART" id="SM00347">
    <property type="entry name" value="HTH_MARR"/>
    <property type="match status" value="1"/>
</dbReference>